<keyword evidence="1" id="KW-0472">Membrane</keyword>
<keyword evidence="3" id="KW-1185">Reference proteome</keyword>
<organism evidence="2 3">
    <name type="scientific">Winogradskyella thalassocola</name>
    <dbReference type="NCBI Taxonomy" id="262004"/>
    <lineage>
        <taxon>Bacteria</taxon>
        <taxon>Pseudomonadati</taxon>
        <taxon>Bacteroidota</taxon>
        <taxon>Flavobacteriia</taxon>
        <taxon>Flavobacteriales</taxon>
        <taxon>Flavobacteriaceae</taxon>
        <taxon>Winogradskyella</taxon>
    </lineage>
</organism>
<keyword evidence="1" id="KW-0812">Transmembrane</keyword>
<name>A0A1G8H3V4_9FLAO</name>
<dbReference type="Proteomes" id="UP000199492">
    <property type="component" value="Unassembled WGS sequence"/>
</dbReference>
<dbReference type="EMBL" id="FNCZ01000006">
    <property type="protein sequence ID" value="SDI01251.1"/>
    <property type="molecule type" value="Genomic_DNA"/>
</dbReference>
<dbReference type="RefSeq" id="WP_092469105.1">
    <property type="nucleotide sequence ID" value="NZ_FNCZ01000006.1"/>
</dbReference>
<evidence type="ECO:0000313" key="3">
    <source>
        <dbReference type="Proteomes" id="UP000199492"/>
    </source>
</evidence>
<evidence type="ECO:0000313" key="2">
    <source>
        <dbReference type="EMBL" id="SDI01251.1"/>
    </source>
</evidence>
<evidence type="ECO:0000256" key="1">
    <source>
        <dbReference type="SAM" id="Phobius"/>
    </source>
</evidence>
<accession>A0A1G8H3V4</accession>
<proteinExistence type="predicted"/>
<protein>
    <submittedName>
        <fullName evidence="2">Uncharacterized protein</fullName>
    </submittedName>
</protein>
<dbReference type="AlphaFoldDB" id="A0A1G8H3V4"/>
<keyword evidence="1" id="KW-1133">Transmembrane helix</keyword>
<gene>
    <name evidence="2" type="ORF">SAMN04489796_106120</name>
</gene>
<feature type="transmembrane region" description="Helical" evidence="1">
    <location>
        <begin position="41"/>
        <end position="61"/>
    </location>
</feature>
<reference evidence="3" key="1">
    <citation type="submission" date="2016-10" db="EMBL/GenBank/DDBJ databases">
        <authorList>
            <person name="Varghese N."/>
            <person name="Submissions S."/>
        </authorList>
    </citation>
    <scope>NUCLEOTIDE SEQUENCE [LARGE SCALE GENOMIC DNA]</scope>
    <source>
        <strain evidence="3">DSM 15363</strain>
    </source>
</reference>
<dbReference type="STRING" id="262004.SAMN04489796_106120"/>
<sequence length="173" mass="20180">MKQDIRTLFKEEDELKTLPENHRDEFLEKLKKQPKPKQNPYAWLSAAAILIIALTIGFNVMEMESKPELNQVSPIIAQVEAVEATYLKDIETEWENFIAIADDDVLVERFRKNLKDLDTDYQSISLQFKEDSNNILVIEALVDNLQTRLQILKDIQKHIKILNQTNEQNENTI</sequence>
<dbReference type="OrthoDB" id="1435895at2"/>